<dbReference type="SMART" id="SM01008">
    <property type="entry name" value="Ald_Xan_dh_C"/>
    <property type="match status" value="1"/>
</dbReference>
<keyword evidence="1" id="KW-0500">Molybdenum</keyword>
<dbReference type="InterPro" id="IPR016208">
    <property type="entry name" value="Ald_Oxase/xanthine_DH-like"/>
</dbReference>
<dbReference type="InterPro" id="IPR008274">
    <property type="entry name" value="AldOxase/xan_DH_MoCoBD1"/>
</dbReference>
<dbReference type="SUPFAM" id="SSF54665">
    <property type="entry name" value="CO dehydrogenase molybdoprotein N-domain-like"/>
    <property type="match status" value="1"/>
</dbReference>
<evidence type="ECO:0000259" key="3">
    <source>
        <dbReference type="SMART" id="SM01008"/>
    </source>
</evidence>
<reference evidence="4 5" key="1">
    <citation type="submission" date="2019-01" db="EMBL/GenBank/DDBJ databases">
        <authorList>
            <person name="Chen W.-M."/>
        </authorList>
    </citation>
    <scope>NUCLEOTIDE SEQUENCE [LARGE SCALE GENOMIC DNA]</scope>
    <source>
        <strain evidence="4 5">KYPY4</strain>
    </source>
</reference>
<feature type="domain" description="Aldehyde oxidase/xanthine dehydrogenase a/b hammerhead" evidence="3">
    <location>
        <begin position="29"/>
        <end position="149"/>
    </location>
</feature>
<dbReference type="SUPFAM" id="SSF56003">
    <property type="entry name" value="Molybdenum cofactor-binding domain"/>
    <property type="match status" value="1"/>
</dbReference>
<dbReference type="AlphaFoldDB" id="A0A437RC92"/>
<dbReference type="InterPro" id="IPR036856">
    <property type="entry name" value="Ald_Oxase/Xan_DH_a/b_sf"/>
</dbReference>
<keyword evidence="5" id="KW-1185">Reference proteome</keyword>
<dbReference type="Pfam" id="PF20256">
    <property type="entry name" value="MoCoBD_2"/>
    <property type="match status" value="1"/>
</dbReference>
<dbReference type="InterPro" id="IPR000674">
    <property type="entry name" value="Ald_Oxase/Xan_DH_a/b"/>
</dbReference>
<name>A0A437RC92_9BURK</name>
<gene>
    <name evidence="4" type="ORF">EOE66_17185</name>
</gene>
<evidence type="ECO:0000313" key="4">
    <source>
        <dbReference type="EMBL" id="RVU44406.1"/>
    </source>
</evidence>
<dbReference type="Gene3D" id="3.90.1170.50">
    <property type="entry name" value="Aldehyde oxidase/xanthine dehydrogenase, a/b hammerhead"/>
    <property type="match status" value="1"/>
</dbReference>
<protein>
    <submittedName>
        <fullName evidence="4">Xanthine dehydrogenase family protein molybdopterin-binding subunit</fullName>
    </submittedName>
</protein>
<dbReference type="Pfam" id="PF02738">
    <property type="entry name" value="MoCoBD_1"/>
    <property type="match status" value="1"/>
</dbReference>
<dbReference type="Pfam" id="PF01315">
    <property type="entry name" value="Ald_Xan_dh_C"/>
    <property type="match status" value="1"/>
</dbReference>
<dbReference type="EMBL" id="SACR01000005">
    <property type="protein sequence ID" value="RVU44406.1"/>
    <property type="molecule type" value="Genomic_DNA"/>
</dbReference>
<keyword evidence="2" id="KW-0560">Oxidoreductase</keyword>
<dbReference type="PANTHER" id="PTHR11908:SF132">
    <property type="entry name" value="ALDEHYDE OXIDASE 1-RELATED"/>
    <property type="match status" value="1"/>
</dbReference>
<dbReference type="InterPro" id="IPR046867">
    <property type="entry name" value="AldOxase/xan_DH_MoCoBD2"/>
</dbReference>
<comment type="caution">
    <text evidence="4">The sequence shown here is derived from an EMBL/GenBank/DDBJ whole genome shotgun (WGS) entry which is preliminary data.</text>
</comment>
<dbReference type="Gene3D" id="3.30.365.10">
    <property type="entry name" value="Aldehyde oxidase/xanthine dehydrogenase, molybdopterin binding domain"/>
    <property type="match status" value="4"/>
</dbReference>
<dbReference type="OrthoDB" id="221297at2"/>
<dbReference type="RefSeq" id="WP_128229952.1">
    <property type="nucleotide sequence ID" value="NZ_SACR01000005.1"/>
</dbReference>
<organism evidence="4 5">
    <name type="scientific">Rubrivivax rivuli</name>
    <dbReference type="NCBI Taxonomy" id="1862385"/>
    <lineage>
        <taxon>Bacteria</taxon>
        <taxon>Pseudomonadati</taxon>
        <taxon>Pseudomonadota</taxon>
        <taxon>Betaproteobacteria</taxon>
        <taxon>Burkholderiales</taxon>
        <taxon>Sphaerotilaceae</taxon>
        <taxon>Rubrivivax</taxon>
    </lineage>
</organism>
<proteinExistence type="predicted"/>
<dbReference type="Proteomes" id="UP000285575">
    <property type="component" value="Unassembled WGS sequence"/>
</dbReference>
<evidence type="ECO:0000256" key="2">
    <source>
        <dbReference type="ARBA" id="ARBA00023002"/>
    </source>
</evidence>
<sequence>MNAPDSPFAAARFGSGHAVRRIEDPALVQGQGRFTDDVQPAGQLFIRFVRSPHAHGRITAIDTATARAMPGVVAVYTGADLVAAGVKPLAPAGGFKRPDGQPMSPPPKHALAVDVVRFVGEAVAAVVAESREAARAAADAVGVDIEPLPAVADAVAALAEGAPQVWEGAPGNVLAEMQHGDAAATAAAFAGAAHRISLPIGNQRLAPSPLEPRSVLAQMEDGRLNVRLSSQMPTGVRGGLVHCLGALADAPASRTNENVRVLVGDVGGGFGMKTALYPEDVATAYAALALGRPVKWQAERVEEFLTAVHGRDLLSRAEMALDADGKVLALRIRSWANVGALPTGAGVAIQLLVGPWVTTSIYDIRTIHLQLSAVLTHTAATGAYRGAGRPEAIYTLERLFDAAARELQLDPAEIRRRNMIRPAQLPYSNPMGQTYDSGHFEQLLDQGLALADWAGFEARRAESAARGRLRGRGIATFLEWTGGNALEENAQVRITGDGFIEITSATMPMGQGIATSYAQLAVDVFGVPIERIRILQGDTDRANGFGSAGSRSLFTGGAAAFVAAQQAVEAGKPLAAEALEAGVGDIEYAAGRYTVAGTDLGIGLFELAQRQPGAVLRAEGGAKASAPSWPNGCHICEVEVDPATGHTAVVAYASVNDIGRIVSPVIVRGQIEGGAVQGIGQALCEQVVYDAQGQLLSASFMDYALPKVDGFLGFKTAFDERMPCLTNRLGAKGVGELGTIGATPAVVNAVVDALARAGHGRGAEALQMPLTAETVWRGLQGRSVPLALPAG</sequence>
<dbReference type="PANTHER" id="PTHR11908">
    <property type="entry name" value="XANTHINE DEHYDROGENASE"/>
    <property type="match status" value="1"/>
</dbReference>
<dbReference type="InterPro" id="IPR037165">
    <property type="entry name" value="AldOxase/xan_DH_Mopterin-bd_sf"/>
</dbReference>
<evidence type="ECO:0000313" key="5">
    <source>
        <dbReference type="Proteomes" id="UP000285575"/>
    </source>
</evidence>
<dbReference type="GO" id="GO:0016491">
    <property type="term" value="F:oxidoreductase activity"/>
    <property type="evidence" value="ECO:0007669"/>
    <property type="project" value="UniProtKB-KW"/>
</dbReference>
<dbReference type="GO" id="GO:0005506">
    <property type="term" value="F:iron ion binding"/>
    <property type="evidence" value="ECO:0007669"/>
    <property type="project" value="InterPro"/>
</dbReference>
<accession>A0A437RC92</accession>
<evidence type="ECO:0000256" key="1">
    <source>
        <dbReference type="ARBA" id="ARBA00022505"/>
    </source>
</evidence>